<protein>
    <recommendedName>
        <fullName evidence="1">Mor transcription activator domain-containing protein</fullName>
    </recommendedName>
</protein>
<sequence>MKMTKFNGIYDELTDLVGEKITEILYQQYKGMKINFPSRLLSRDYQKEYIRDHMDTMSIRELAFETGYSERNIQRIIKEIRSEEALVNNH</sequence>
<dbReference type="RefSeq" id="WP_025022417.1">
    <property type="nucleotide sequence ID" value="NZ_AZGD01000028.1"/>
</dbReference>
<dbReference type="Pfam" id="PF08765">
    <property type="entry name" value="Mor"/>
    <property type="match status" value="1"/>
</dbReference>
<dbReference type="SUPFAM" id="SSF46689">
    <property type="entry name" value="Homeodomain-like"/>
    <property type="match status" value="1"/>
</dbReference>
<feature type="domain" description="Mor transcription activator" evidence="1">
    <location>
        <begin position="8"/>
        <end position="85"/>
    </location>
</feature>
<reference evidence="2 3" key="1">
    <citation type="journal article" date="2015" name="Genome Announc.">
        <title>Expanding the biotechnology potential of lactobacilli through comparative genomics of 213 strains and associated genera.</title>
        <authorList>
            <person name="Sun Z."/>
            <person name="Harris H.M."/>
            <person name="McCann A."/>
            <person name="Guo C."/>
            <person name="Argimon S."/>
            <person name="Zhang W."/>
            <person name="Yang X."/>
            <person name="Jeffery I.B."/>
            <person name="Cooney J.C."/>
            <person name="Kagawa T.F."/>
            <person name="Liu W."/>
            <person name="Song Y."/>
            <person name="Salvetti E."/>
            <person name="Wrobel A."/>
            <person name="Rasinkangas P."/>
            <person name="Parkhill J."/>
            <person name="Rea M.C."/>
            <person name="O'Sullivan O."/>
            <person name="Ritari J."/>
            <person name="Douillard F.P."/>
            <person name="Paul Ross R."/>
            <person name="Yang R."/>
            <person name="Briner A.E."/>
            <person name="Felis G.E."/>
            <person name="de Vos W.M."/>
            <person name="Barrangou R."/>
            <person name="Klaenhammer T.R."/>
            <person name="Caufield P.W."/>
            <person name="Cui Y."/>
            <person name="Zhang H."/>
            <person name="O'Toole P.W."/>
        </authorList>
    </citation>
    <scope>NUCLEOTIDE SEQUENCE [LARGE SCALE GENOMIC DNA]</scope>
    <source>
        <strain evidence="2 3">DSM 18933</strain>
    </source>
</reference>
<accession>A0A0R1WPQ9</accession>
<dbReference type="Proteomes" id="UP000051054">
    <property type="component" value="Unassembled WGS sequence"/>
</dbReference>
<evidence type="ECO:0000313" key="2">
    <source>
        <dbReference type="EMBL" id="KRM19882.1"/>
    </source>
</evidence>
<dbReference type="AlphaFoldDB" id="A0A0R1WPQ9"/>
<gene>
    <name evidence="2" type="ORF">FC40_GL001285</name>
</gene>
<proteinExistence type="predicted"/>
<name>A0A0R1WPQ9_9LACO</name>
<dbReference type="eggNOG" id="ENOG502ZXIP">
    <property type="taxonomic scope" value="Bacteria"/>
</dbReference>
<dbReference type="InterPro" id="IPR014875">
    <property type="entry name" value="Mor_transcription_activator"/>
</dbReference>
<evidence type="ECO:0000313" key="3">
    <source>
        <dbReference type="Proteomes" id="UP000051054"/>
    </source>
</evidence>
<dbReference type="OrthoDB" id="2303790at2"/>
<organism evidence="2 3">
    <name type="scientific">Ligilactobacillus hayakitensis DSM 18933 = JCM 14209</name>
    <dbReference type="NCBI Taxonomy" id="1423755"/>
    <lineage>
        <taxon>Bacteria</taxon>
        <taxon>Bacillati</taxon>
        <taxon>Bacillota</taxon>
        <taxon>Bacilli</taxon>
        <taxon>Lactobacillales</taxon>
        <taxon>Lactobacillaceae</taxon>
        <taxon>Ligilactobacillus</taxon>
    </lineage>
</organism>
<keyword evidence="3" id="KW-1185">Reference proteome</keyword>
<evidence type="ECO:0000259" key="1">
    <source>
        <dbReference type="Pfam" id="PF08765"/>
    </source>
</evidence>
<dbReference type="PATRIC" id="fig|1423755.3.peg.1359"/>
<dbReference type="EMBL" id="AZGD01000028">
    <property type="protein sequence ID" value="KRM19882.1"/>
    <property type="molecule type" value="Genomic_DNA"/>
</dbReference>
<dbReference type="InterPro" id="IPR009057">
    <property type="entry name" value="Homeodomain-like_sf"/>
</dbReference>
<comment type="caution">
    <text evidence="2">The sequence shown here is derived from an EMBL/GenBank/DDBJ whole genome shotgun (WGS) entry which is preliminary data.</text>
</comment>